<evidence type="ECO:0000313" key="7">
    <source>
        <dbReference type="EMBL" id="SSX01235.1"/>
    </source>
</evidence>
<dbReference type="PANTHER" id="PTHR18843">
    <property type="entry name" value="TORSIN-1A-INTERACTING PROTEIN"/>
    <property type="match status" value="1"/>
</dbReference>
<evidence type="ECO:0000256" key="5">
    <source>
        <dbReference type="SAM" id="MobiDB-lite"/>
    </source>
</evidence>
<dbReference type="InterPro" id="IPR038599">
    <property type="entry name" value="LAP1C-like_C_sf"/>
</dbReference>
<keyword evidence="4 6" id="KW-0472">Membrane</keyword>
<accession>A0A336KCX7</accession>
<dbReference type="VEuPathDB" id="VectorBase:CSON004929"/>
<dbReference type="AlphaFoldDB" id="A0A336KCX7"/>
<evidence type="ECO:0000256" key="3">
    <source>
        <dbReference type="ARBA" id="ARBA00022989"/>
    </source>
</evidence>
<dbReference type="OMA" id="ELWGTHL"/>
<organism evidence="7">
    <name type="scientific">Culicoides sonorensis</name>
    <name type="common">Biting midge</name>
    <dbReference type="NCBI Taxonomy" id="179676"/>
    <lineage>
        <taxon>Eukaryota</taxon>
        <taxon>Metazoa</taxon>
        <taxon>Ecdysozoa</taxon>
        <taxon>Arthropoda</taxon>
        <taxon>Hexapoda</taxon>
        <taxon>Insecta</taxon>
        <taxon>Pterygota</taxon>
        <taxon>Neoptera</taxon>
        <taxon>Endopterygota</taxon>
        <taxon>Diptera</taxon>
        <taxon>Nematocera</taxon>
        <taxon>Chironomoidea</taxon>
        <taxon>Ceratopogonidae</taxon>
        <taxon>Ceratopogoninae</taxon>
        <taxon>Culicoides</taxon>
        <taxon>Monoculicoides</taxon>
    </lineage>
</organism>
<name>A0A336KCX7_CULSO</name>
<evidence type="ECO:0000256" key="2">
    <source>
        <dbReference type="ARBA" id="ARBA00022692"/>
    </source>
</evidence>
<feature type="region of interest" description="Disordered" evidence="5">
    <location>
        <begin position="1"/>
        <end position="46"/>
    </location>
</feature>
<dbReference type="PANTHER" id="PTHR18843:SF7">
    <property type="entry name" value="LAMINA-ASSOCIATED POLYPEPTIDE 1B ISOFORM 1-RELATED"/>
    <property type="match status" value="1"/>
</dbReference>
<feature type="transmembrane region" description="Helical" evidence="6">
    <location>
        <begin position="120"/>
        <end position="143"/>
    </location>
</feature>
<dbReference type="EMBL" id="UFQT01000200">
    <property type="protein sequence ID" value="SSX21615.1"/>
    <property type="molecule type" value="Genomic_DNA"/>
</dbReference>
<gene>
    <name evidence="7" type="primary">CSON004929</name>
</gene>
<evidence type="ECO:0000256" key="1">
    <source>
        <dbReference type="ARBA" id="ARBA00004370"/>
    </source>
</evidence>
<reference evidence="8" key="2">
    <citation type="submission" date="2018-07" db="EMBL/GenBank/DDBJ databases">
        <authorList>
            <person name="Quirk P.G."/>
            <person name="Krulwich T.A."/>
        </authorList>
    </citation>
    <scope>NUCLEOTIDE SEQUENCE</scope>
</reference>
<evidence type="ECO:0000256" key="4">
    <source>
        <dbReference type="ARBA" id="ARBA00023136"/>
    </source>
</evidence>
<dbReference type="GO" id="GO:0061024">
    <property type="term" value="P:membrane organization"/>
    <property type="evidence" value="ECO:0007669"/>
    <property type="project" value="TreeGrafter"/>
</dbReference>
<keyword evidence="2 6" id="KW-0812">Transmembrane</keyword>
<sequence>MKRAQGKGNPSKFKVNDHDISEDESSYKQFNNSASGDGRSYENDFPSYDTSFENSLVTDKSLSPNTTGSGNEMISPKQQIPMTDPKNCYKTHANTSNASNLSDSFEQHHDKKLESRGPSIFEHFGVITLITIIISMILCFGLFHKVNYKISTPKKNCSDLLDLNKIFPMESPTFWKEILVGIEHVQNDEPPQPAVFLFVYSDKNLAKNVINRLIEHVNLCLDSIGGFLTITSQELQSQKVIKDYGTLIDKYKPILENKRVMLVEDVQLIPAAVAPAFHVFCDTSSPVVKKSAIIFTLQTEEDQIPKVKNALYDYVESRLSELWKDGVHKDKIQPLITRMTDNVLPLKIKS</sequence>
<dbReference type="Gene3D" id="3.40.50.12190">
    <property type="match status" value="1"/>
</dbReference>
<protein>
    <submittedName>
        <fullName evidence="7">CSON004929 protein</fullName>
    </submittedName>
</protein>
<proteinExistence type="predicted"/>
<dbReference type="GO" id="GO:0001671">
    <property type="term" value="F:ATPase activator activity"/>
    <property type="evidence" value="ECO:0007669"/>
    <property type="project" value="InterPro"/>
</dbReference>
<reference evidence="7" key="1">
    <citation type="submission" date="2018-04" db="EMBL/GenBank/DDBJ databases">
        <authorList>
            <person name="Go L.Y."/>
            <person name="Mitchell J.A."/>
        </authorList>
    </citation>
    <scope>NUCLEOTIDE SEQUENCE</scope>
    <source>
        <tissue evidence="7">Whole organism</tissue>
    </source>
</reference>
<dbReference type="EMBL" id="UFQS01000200">
    <property type="protein sequence ID" value="SSX01235.1"/>
    <property type="molecule type" value="Genomic_DNA"/>
</dbReference>
<feature type="region of interest" description="Disordered" evidence="5">
    <location>
        <begin position="59"/>
        <end position="80"/>
    </location>
</feature>
<evidence type="ECO:0000256" key="6">
    <source>
        <dbReference type="SAM" id="Phobius"/>
    </source>
</evidence>
<dbReference type="GO" id="GO:0016020">
    <property type="term" value="C:membrane"/>
    <property type="evidence" value="ECO:0007669"/>
    <property type="project" value="UniProtKB-SubCell"/>
</dbReference>
<keyword evidence="3 6" id="KW-1133">Transmembrane helix</keyword>
<comment type="subcellular location">
    <subcellularLocation>
        <location evidence="1">Membrane</location>
    </subcellularLocation>
</comment>
<dbReference type="InterPro" id="IPR008662">
    <property type="entry name" value="TOIP1/2"/>
</dbReference>
<evidence type="ECO:0000313" key="8">
    <source>
        <dbReference type="EMBL" id="SSX21615.1"/>
    </source>
</evidence>